<evidence type="ECO:0000256" key="1">
    <source>
        <dbReference type="ARBA" id="ARBA00004236"/>
    </source>
</evidence>
<dbReference type="CDD" id="cd06438">
    <property type="entry name" value="EpsO_like"/>
    <property type="match status" value="1"/>
</dbReference>
<dbReference type="Gene3D" id="3.90.550.10">
    <property type="entry name" value="Spore Coat Polysaccharide Biosynthesis Protein SpsA, Chain A"/>
    <property type="match status" value="1"/>
</dbReference>
<gene>
    <name evidence="7" type="ORF">LHGZ1_1271</name>
</gene>
<keyword evidence="6" id="KW-1133">Transmembrane helix</keyword>
<feature type="transmembrane region" description="Helical" evidence="6">
    <location>
        <begin position="305"/>
        <end position="325"/>
    </location>
</feature>
<keyword evidence="2" id="KW-1003">Cell membrane</keyword>
<keyword evidence="6" id="KW-0812">Transmembrane</keyword>
<evidence type="ECO:0000256" key="3">
    <source>
        <dbReference type="ARBA" id="ARBA00022676"/>
    </source>
</evidence>
<evidence type="ECO:0000313" key="7">
    <source>
        <dbReference type="EMBL" id="ASJ24102.1"/>
    </source>
</evidence>
<keyword evidence="3" id="KW-0328">Glycosyltransferase</keyword>
<dbReference type="RefSeq" id="WP_027824341.1">
    <property type="nucleotide sequence ID" value="NZ_CP022115.1"/>
</dbReference>
<protein>
    <submittedName>
        <fullName evidence="7">Putative glycosyl transferase family 2</fullName>
    </submittedName>
</protein>
<evidence type="ECO:0000256" key="4">
    <source>
        <dbReference type="ARBA" id="ARBA00022679"/>
    </source>
</evidence>
<proteinExistence type="predicted"/>
<dbReference type="Proteomes" id="UP000197424">
    <property type="component" value="Chromosome"/>
</dbReference>
<dbReference type="GO" id="GO:0016757">
    <property type="term" value="F:glycosyltransferase activity"/>
    <property type="evidence" value="ECO:0007669"/>
    <property type="project" value="UniProtKB-KW"/>
</dbReference>
<dbReference type="AlphaFoldDB" id="A0A248LHI2"/>
<feature type="transmembrane region" description="Helical" evidence="6">
    <location>
        <begin position="365"/>
        <end position="383"/>
    </location>
</feature>
<comment type="subcellular location">
    <subcellularLocation>
        <location evidence="1">Cell membrane</location>
    </subcellularLocation>
</comment>
<dbReference type="GO" id="GO:0005886">
    <property type="term" value="C:plasma membrane"/>
    <property type="evidence" value="ECO:0007669"/>
    <property type="project" value="UniProtKB-SubCell"/>
</dbReference>
<feature type="transmembrane region" description="Helical" evidence="6">
    <location>
        <begin position="332"/>
        <end position="353"/>
    </location>
</feature>
<evidence type="ECO:0000256" key="5">
    <source>
        <dbReference type="ARBA" id="ARBA00023136"/>
    </source>
</evidence>
<dbReference type="OrthoDB" id="9797391at2"/>
<dbReference type="Pfam" id="PF13641">
    <property type="entry name" value="Glyco_tranf_2_3"/>
    <property type="match status" value="1"/>
</dbReference>
<organism evidence="7 8">
    <name type="scientific">Laribacter hongkongensis</name>
    <dbReference type="NCBI Taxonomy" id="168471"/>
    <lineage>
        <taxon>Bacteria</taxon>
        <taxon>Pseudomonadati</taxon>
        <taxon>Pseudomonadota</taxon>
        <taxon>Betaproteobacteria</taxon>
        <taxon>Neisseriales</taxon>
        <taxon>Aquaspirillaceae</taxon>
        <taxon>Laribacter</taxon>
    </lineage>
</organism>
<evidence type="ECO:0000256" key="2">
    <source>
        <dbReference type="ARBA" id="ARBA00022475"/>
    </source>
</evidence>
<keyword evidence="5 6" id="KW-0472">Membrane</keyword>
<sequence>MIELFLALLVFPLLLPAFSLLLLTLAALGARYPARPDISLASGPLPRVAVLVPAHDESVHVLPTLACLQAQLGPADRLVVVADNCRDDTAELARQAGAEVVERQDEKLRGKGYALACGIEWLRADPPDVVLVIDADCVVSDHAVAAIAVECQRSRLPVQMLDLMQAGPQAGLKLRILEFAMLMKNLVRPLGTFRLGRACHLMGTGMAFPWPLIANARLADGHLAEDMKLGVALTRAGLPPRFLAGVQVSSAFVRDSAAAKVQKSRWEHGHLATMQEELPGLLAATLRQRTPELLVLLLDLLIPPLALYLLLLAGVLPLLVVMAWYHAAWIPAAMLGGLGGLAFMLAVGLSWLYFGRQLLSWRELLLTPLYAVWKLPVYAAFAIRRRSAWIRTRRNGE</sequence>
<accession>A0A248LHI2</accession>
<dbReference type="EMBL" id="CP022115">
    <property type="protein sequence ID" value="ASJ24102.1"/>
    <property type="molecule type" value="Genomic_DNA"/>
</dbReference>
<dbReference type="PANTHER" id="PTHR43646">
    <property type="entry name" value="GLYCOSYLTRANSFERASE"/>
    <property type="match status" value="1"/>
</dbReference>
<evidence type="ECO:0000313" key="8">
    <source>
        <dbReference type="Proteomes" id="UP000197424"/>
    </source>
</evidence>
<dbReference type="InterPro" id="IPR029044">
    <property type="entry name" value="Nucleotide-diphossugar_trans"/>
</dbReference>
<keyword evidence="4 7" id="KW-0808">Transferase</keyword>
<dbReference type="GeneID" id="75110288"/>
<evidence type="ECO:0000256" key="6">
    <source>
        <dbReference type="SAM" id="Phobius"/>
    </source>
</evidence>
<name>A0A248LHI2_9NEIS</name>
<reference evidence="8" key="1">
    <citation type="submission" date="2017-06" db="EMBL/GenBank/DDBJ databases">
        <title>Whole genome sequence of Laribacter hongkongensis LHGZ1.</title>
        <authorList>
            <person name="Chen D."/>
            <person name="Wu H."/>
            <person name="Chen J."/>
        </authorList>
    </citation>
    <scope>NUCLEOTIDE SEQUENCE [LARGE SCALE GENOMIC DNA]</scope>
    <source>
        <strain evidence="8">LHGZ1</strain>
    </source>
</reference>
<dbReference type="PANTHER" id="PTHR43646:SF2">
    <property type="entry name" value="GLYCOSYLTRANSFERASE 2-LIKE DOMAIN-CONTAINING PROTEIN"/>
    <property type="match status" value="1"/>
</dbReference>
<dbReference type="SUPFAM" id="SSF53448">
    <property type="entry name" value="Nucleotide-diphospho-sugar transferases"/>
    <property type="match status" value="1"/>
</dbReference>